<comment type="similarity">
    <text evidence="1">Belongs to the glycosyl hydrolase 43 family.</text>
</comment>
<dbReference type="GO" id="GO:0004553">
    <property type="term" value="F:hydrolase activity, hydrolyzing O-glycosyl compounds"/>
    <property type="evidence" value="ECO:0007669"/>
    <property type="project" value="InterPro"/>
</dbReference>
<dbReference type="InterPro" id="IPR013320">
    <property type="entry name" value="ConA-like_dom_sf"/>
</dbReference>
<keyword evidence="3" id="KW-0378">Hydrolase</keyword>
<dbReference type="GO" id="GO:0005975">
    <property type="term" value="P:carbohydrate metabolic process"/>
    <property type="evidence" value="ECO:0007669"/>
    <property type="project" value="InterPro"/>
</dbReference>
<dbReference type="InterPro" id="IPR051795">
    <property type="entry name" value="Glycosyl_Hydrlase_43"/>
</dbReference>
<dbReference type="Gene3D" id="2.115.10.20">
    <property type="entry name" value="Glycosyl hydrolase domain, family 43"/>
    <property type="match status" value="1"/>
</dbReference>
<feature type="domain" description="Beta-xylosidase C-terminal Concanavalin A-like" evidence="7">
    <location>
        <begin position="351"/>
        <end position="555"/>
    </location>
</feature>
<dbReference type="CDD" id="cd18833">
    <property type="entry name" value="GH43_PcXyl-like"/>
    <property type="match status" value="1"/>
</dbReference>
<dbReference type="EMBL" id="KZ851904">
    <property type="protein sequence ID" value="RDH23588.1"/>
    <property type="molecule type" value="Genomic_DNA"/>
</dbReference>
<dbReference type="InterPro" id="IPR023296">
    <property type="entry name" value="Glyco_hydro_beta-prop_sf"/>
</dbReference>
<protein>
    <recommendedName>
        <fullName evidence="7">Beta-xylosidase C-terminal Concanavalin A-like domain-containing protein</fullName>
    </recommendedName>
</protein>
<evidence type="ECO:0000313" key="8">
    <source>
        <dbReference type="EMBL" id="RDH23588.1"/>
    </source>
</evidence>
<evidence type="ECO:0000256" key="1">
    <source>
        <dbReference type="ARBA" id="ARBA00009865"/>
    </source>
</evidence>
<sequence length="643" mass="71092">MWFSTLLITTLLSTTTSSYPTTNHTYTNPILPGWHSDPTCAHVPEQNTTFCATSTFIAYPGLPIYASKDLQNWKLASNAFNRPSQIPDLRNTTDQQGGIYAPTLRYHNGTFYLIVTYLGSDIQGLLFTTTNPYNNSAWTDPLVFAVTGIDPDIFWDDDGTVYVTSANSGSSSGNHIQQYSLDLTTGATGPVHNLWNGTGGSSPEGPHMFRKDGYYYLMIAEGGTELGHSETIARSRFRTGPWEAYSRNPLLTNRNTTQYFQTVGHADLFQDSMGDWWAVALSTRSGPAWKNYPMGRETVLAPARWEVGEWPVVQPVRGVMSGHLMPEDRGITVGEGGWIDQPDRVDFVPGSAIPAHFVYWRYPRTEDFGVSPEGYPNTLRLTPSFYNLTGTPEFKPDDGLTLVMRRQTDTLFTYGVDVSFDPEVDDEEAGVTVFLTQEQHIDLGIVLLQNDLSFRFHVEGRGNYDGPLPGRTVPVPKEWQAGPIRLEIQAVNDTTYAFAAAPSRSPSQRKIIGYADTRIVSGGTGRFTGSLVGAYATKNGGAGFTPAYISRWRYQGQGQEIDFGRIVPSWTSPIAIGGYAYLFRHPDMFTPGTASCAADANFSNPSKANYDQQSFDTNDYHYGLVSGMDILGTRFLGSRVAQR</sequence>
<name>A0A370C6Y1_ASPNG</name>
<dbReference type="AlphaFoldDB" id="A0A370C6Y1"/>
<dbReference type="SUPFAM" id="SSF49899">
    <property type="entry name" value="Concanavalin A-like lectins/glucanases"/>
    <property type="match status" value="1"/>
</dbReference>
<dbReference type="PANTHER" id="PTHR42812:SF17">
    <property type="entry name" value="BETA-XYLOSIDASE C-TERMINAL CONCANAVALIN A-LIKE DOMAIN-CONTAINING PROTEIN-RELATED"/>
    <property type="match status" value="1"/>
</dbReference>
<keyword evidence="4" id="KW-0326">Glycosidase</keyword>
<evidence type="ECO:0000256" key="6">
    <source>
        <dbReference type="SAM" id="SignalP"/>
    </source>
</evidence>
<accession>A0A370C6Y1</accession>
<dbReference type="Gene3D" id="2.60.120.200">
    <property type="match status" value="1"/>
</dbReference>
<dbReference type="SUPFAM" id="SSF75005">
    <property type="entry name" value="Arabinanase/levansucrase/invertase"/>
    <property type="match status" value="1"/>
</dbReference>
<feature type="chain" id="PRO_5016953191" description="Beta-xylosidase C-terminal Concanavalin A-like domain-containing protein" evidence="6">
    <location>
        <begin position="19"/>
        <end position="643"/>
    </location>
</feature>
<evidence type="ECO:0000256" key="4">
    <source>
        <dbReference type="ARBA" id="ARBA00023295"/>
    </source>
</evidence>
<keyword evidence="2 6" id="KW-0732">Signal</keyword>
<dbReference type="InterPro" id="IPR041542">
    <property type="entry name" value="GH43_C2"/>
</dbReference>
<dbReference type="VEuPathDB" id="FungiDB:M747DRAFT_274950"/>
<dbReference type="Pfam" id="PF04616">
    <property type="entry name" value="Glyco_hydro_43"/>
    <property type="match status" value="1"/>
</dbReference>
<dbReference type="Proteomes" id="UP000253845">
    <property type="component" value="Unassembled WGS sequence"/>
</dbReference>
<proteinExistence type="inferred from homology"/>
<evidence type="ECO:0000313" key="9">
    <source>
        <dbReference type="Proteomes" id="UP000253845"/>
    </source>
</evidence>
<organism evidence="8 9">
    <name type="scientific">Aspergillus niger ATCC 13496</name>
    <dbReference type="NCBI Taxonomy" id="1353008"/>
    <lineage>
        <taxon>Eukaryota</taxon>
        <taxon>Fungi</taxon>
        <taxon>Dikarya</taxon>
        <taxon>Ascomycota</taxon>
        <taxon>Pezizomycotina</taxon>
        <taxon>Eurotiomycetes</taxon>
        <taxon>Eurotiomycetidae</taxon>
        <taxon>Eurotiales</taxon>
        <taxon>Aspergillaceae</taxon>
        <taxon>Aspergillus</taxon>
        <taxon>Aspergillus subgen. Circumdati</taxon>
    </lineage>
</organism>
<dbReference type="Pfam" id="PF17851">
    <property type="entry name" value="GH43_C2"/>
    <property type="match status" value="1"/>
</dbReference>
<dbReference type="InterPro" id="IPR006710">
    <property type="entry name" value="Glyco_hydro_43"/>
</dbReference>
<feature type="signal peptide" evidence="6">
    <location>
        <begin position="1"/>
        <end position="18"/>
    </location>
</feature>
<gene>
    <name evidence="8" type="ORF">M747DRAFT_274950</name>
</gene>
<evidence type="ECO:0000259" key="7">
    <source>
        <dbReference type="Pfam" id="PF17851"/>
    </source>
</evidence>
<evidence type="ECO:0000256" key="2">
    <source>
        <dbReference type="ARBA" id="ARBA00022729"/>
    </source>
</evidence>
<reference evidence="8 9" key="1">
    <citation type="submission" date="2018-07" db="EMBL/GenBank/DDBJ databases">
        <title>Section-level genome sequencing of Aspergillus section Nigri to investigate inter- and intra-species variation.</title>
        <authorList>
            <consortium name="DOE Joint Genome Institute"/>
            <person name="Vesth T.C."/>
            <person name="Nybo J.L."/>
            <person name="Theobald S."/>
            <person name="Frisvad J.C."/>
            <person name="Larsen T.O."/>
            <person name="Nielsen K.F."/>
            <person name="Hoof J.B."/>
            <person name="Brandl J."/>
            <person name="Salamov A."/>
            <person name="Riley R."/>
            <person name="Gladden J.M."/>
            <person name="Phatale P."/>
            <person name="Nielsen M.T."/>
            <person name="Lyhne E.K."/>
            <person name="Kogle M.E."/>
            <person name="Strasser K."/>
            <person name="McDonnell E."/>
            <person name="Barry K."/>
            <person name="Clum A."/>
            <person name="Chen C."/>
            <person name="Nolan M."/>
            <person name="Sandor L."/>
            <person name="Kuo A."/>
            <person name="Lipzen A."/>
            <person name="Hainaut M."/>
            <person name="Drula E."/>
            <person name="Tsang A."/>
            <person name="Magnuson J.K."/>
            <person name="Henrissat B."/>
            <person name="Wiebenga A."/>
            <person name="Simmons B.A."/>
            <person name="Makela M.R."/>
            <person name="De vries R.P."/>
            <person name="Grigoriev I.V."/>
            <person name="Mortensen U.H."/>
            <person name="Baker S.E."/>
            <person name="Andersen M.R."/>
        </authorList>
    </citation>
    <scope>NUCLEOTIDE SEQUENCE [LARGE SCALE GENOMIC DNA]</scope>
    <source>
        <strain evidence="8 9">ATCC 13496</strain>
    </source>
</reference>
<evidence type="ECO:0000256" key="5">
    <source>
        <dbReference type="PIRSR" id="PIRSR606710-2"/>
    </source>
</evidence>
<feature type="site" description="Important for catalytic activity, responsible for pKa modulation of the active site Glu and correct orientation of both the proton donor and substrate" evidence="5">
    <location>
        <position position="150"/>
    </location>
</feature>
<dbReference type="PANTHER" id="PTHR42812">
    <property type="entry name" value="BETA-XYLOSIDASE"/>
    <property type="match status" value="1"/>
</dbReference>
<evidence type="ECO:0000256" key="3">
    <source>
        <dbReference type="ARBA" id="ARBA00022801"/>
    </source>
</evidence>